<keyword evidence="1" id="KW-0472">Membrane</keyword>
<name>A0A382BL73_9ZZZZ</name>
<sequence length="151" mass="18180">SLWVSIVLTTLVVFWYYKNNPPDSPAVVKMRVFFKENNRDVMTFIDLPRNEMIAFAYKKKHPFYVKFVKANEVEKADLRALIHISTDYTPNQYWFNLFFAWVIFFTTFWFIGLMAEACIILMRRNSEARIKKYKLEKEQSEFNKKSHNPPM</sequence>
<accession>A0A382BL73</accession>
<evidence type="ECO:0000313" key="2">
    <source>
        <dbReference type="EMBL" id="SVB14291.1"/>
    </source>
</evidence>
<dbReference type="AlphaFoldDB" id="A0A382BL73"/>
<evidence type="ECO:0000256" key="1">
    <source>
        <dbReference type="SAM" id="Phobius"/>
    </source>
</evidence>
<keyword evidence="1" id="KW-0812">Transmembrane</keyword>
<keyword evidence="1" id="KW-1133">Transmembrane helix</keyword>
<proteinExistence type="predicted"/>
<feature type="non-terminal residue" evidence="2">
    <location>
        <position position="1"/>
    </location>
</feature>
<organism evidence="2">
    <name type="scientific">marine metagenome</name>
    <dbReference type="NCBI Taxonomy" id="408172"/>
    <lineage>
        <taxon>unclassified sequences</taxon>
        <taxon>metagenomes</taxon>
        <taxon>ecological metagenomes</taxon>
    </lineage>
</organism>
<feature type="transmembrane region" description="Helical" evidence="1">
    <location>
        <begin position="98"/>
        <end position="122"/>
    </location>
</feature>
<protein>
    <submittedName>
        <fullName evidence="2">Uncharacterized protein</fullName>
    </submittedName>
</protein>
<dbReference type="EMBL" id="UINC01030236">
    <property type="protein sequence ID" value="SVB14291.1"/>
    <property type="molecule type" value="Genomic_DNA"/>
</dbReference>
<gene>
    <name evidence="2" type="ORF">METZ01_LOCUS167145</name>
</gene>
<reference evidence="2" key="1">
    <citation type="submission" date="2018-05" db="EMBL/GenBank/DDBJ databases">
        <authorList>
            <person name="Lanie J.A."/>
            <person name="Ng W.-L."/>
            <person name="Kazmierczak K.M."/>
            <person name="Andrzejewski T.M."/>
            <person name="Davidsen T.M."/>
            <person name="Wayne K.J."/>
            <person name="Tettelin H."/>
            <person name="Glass J.I."/>
            <person name="Rusch D."/>
            <person name="Podicherti R."/>
            <person name="Tsui H.-C.T."/>
            <person name="Winkler M.E."/>
        </authorList>
    </citation>
    <scope>NUCLEOTIDE SEQUENCE</scope>
</reference>